<accession>A0AAV5SGC9</accession>
<name>A0AAV5SGC9_9BILA</name>
<dbReference type="Proteomes" id="UP001432027">
    <property type="component" value="Unassembled WGS sequence"/>
</dbReference>
<protein>
    <submittedName>
        <fullName evidence="1">Uncharacterized protein</fullName>
    </submittedName>
</protein>
<dbReference type="EMBL" id="BTSX01000002">
    <property type="protein sequence ID" value="GMS82366.1"/>
    <property type="molecule type" value="Genomic_DNA"/>
</dbReference>
<feature type="non-terminal residue" evidence="1">
    <location>
        <position position="1"/>
    </location>
</feature>
<sequence>VLIKYQGYPVPSWISLSSIGKGKAQDDLAHRLALMDFVEFFLIEQIGLARFEDEYGFRYLYHEEGIGYGLYINDTWSLYTNRLRAIEHSWNTINKSWNQPRVYIEDWTGKRFDDEALRKLD</sequence>
<dbReference type="AlphaFoldDB" id="A0AAV5SGC9"/>
<evidence type="ECO:0000313" key="1">
    <source>
        <dbReference type="EMBL" id="GMS82366.1"/>
    </source>
</evidence>
<reference evidence="1" key="1">
    <citation type="submission" date="2023-10" db="EMBL/GenBank/DDBJ databases">
        <title>Genome assembly of Pristionchus species.</title>
        <authorList>
            <person name="Yoshida K."/>
            <person name="Sommer R.J."/>
        </authorList>
    </citation>
    <scope>NUCLEOTIDE SEQUENCE</scope>
    <source>
        <strain evidence="1">RS0144</strain>
    </source>
</reference>
<gene>
    <name evidence="1" type="ORF">PENTCL1PPCAC_4541</name>
</gene>
<organism evidence="1 2">
    <name type="scientific">Pristionchus entomophagus</name>
    <dbReference type="NCBI Taxonomy" id="358040"/>
    <lineage>
        <taxon>Eukaryota</taxon>
        <taxon>Metazoa</taxon>
        <taxon>Ecdysozoa</taxon>
        <taxon>Nematoda</taxon>
        <taxon>Chromadorea</taxon>
        <taxon>Rhabditida</taxon>
        <taxon>Rhabditina</taxon>
        <taxon>Diplogasteromorpha</taxon>
        <taxon>Diplogasteroidea</taxon>
        <taxon>Neodiplogasteridae</taxon>
        <taxon>Pristionchus</taxon>
    </lineage>
</organism>
<evidence type="ECO:0000313" key="2">
    <source>
        <dbReference type="Proteomes" id="UP001432027"/>
    </source>
</evidence>
<proteinExistence type="predicted"/>
<feature type="non-terminal residue" evidence="1">
    <location>
        <position position="121"/>
    </location>
</feature>
<keyword evidence="2" id="KW-1185">Reference proteome</keyword>
<comment type="caution">
    <text evidence="1">The sequence shown here is derived from an EMBL/GenBank/DDBJ whole genome shotgun (WGS) entry which is preliminary data.</text>
</comment>